<dbReference type="InterPro" id="IPR036400">
    <property type="entry name" value="Cyt_B5-like_heme/steroid_sf"/>
</dbReference>
<dbReference type="AlphaFoldDB" id="A0A177CRX7"/>
<feature type="domain" description="Cytochrome b5 heme-binding" evidence="3">
    <location>
        <begin position="29"/>
        <end position="124"/>
    </location>
</feature>
<dbReference type="InterPro" id="IPR001199">
    <property type="entry name" value="Cyt_B5-like_heme/steroid-bd"/>
</dbReference>
<evidence type="ECO:0000313" key="5">
    <source>
        <dbReference type="Proteomes" id="UP000077069"/>
    </source>
</evidence>
<evidence type="ECO:0000256" key="2">
    <source>
        <dbReference type="SAM" id="MobiDB-lite"/>
    </source>
</evidence>
<dbReference type="PANTHER" id="PTHR10281:SF115">
    <property type="entry name" value="BINDING PROTEIN, PUTATIVE (AFU_ORTHOLOGUE AFUA_4G06240)-RELATED"/>
    <property type="match status" value="1"/>
</dbReference>
<dbReference type="SUPFAM" id="SSF55856">
    <property type="entry name" value="Cytochrome b5-like heme/steroid binding domain"/>
    <property type="match status" value="1"/>
</dbReference>
<name>A0A177CRX7_9PLEO</name>
<dbReference type="RefSeq" id="XP_018040316.1">
    <property type="nucleotide sequence ID" value="XM_018182522.1"/>
</dbReference>
<accession>A0A177CRX7</accession>
<proteinExistence type="inferred from homology"/>
<comment type="similarity">
    <text evidence="1">Belongs to the cytochrome b5 family. MAPR subfamily.</text>
</comment>
<keyword evidence="5" id="KW-1185">Reference proteome</keyword>
<dbReference type="GO" id="GO:0005783">
    <property type="term" value="C:endoplasmic reticulum"/>
    <property type="evidence" value="ECO:0007669"/>
    <property type="project" value="TreeGrafter"/>
</dbReference>
<gene>
    <name evidence="4" type="ORF">CC84DRAFT_1213328</name>
</gene>
<dbReference type="GeneID" id="28766008"/>
<protein>
    <submittedName>
        <fullName evidence="4">Cytochrome b5</fullName>
    </submittedName>
</protein>
<sequence length="131" mass="14538">MSDSSAPQQKERFAPKQPVNLAPPKDDVITRDYLAKCDGTNEGFPTLVAIKGDVFDVSGKDTYAPGKNYHVFTGKEPNRALGLSSLEPKDCISDYSDLAEDKLQVLNDWHTFFSKRYNIVGRLQPENSASL</sequence>
<feature type="region of interest" description="Disordered" evidence="2">
    <location>
        <begin position="1"/>
        <end position="25"/>
    </location>
</feature>
<organism evidence="4 5">
    <name type="scientific">Paraphaeosphaeria sporulosa</name>
    <dbReference type="NCBI Taxonomy" id="1460663"/>
    <lineage>
        <taxon>Eukaryota</taxon>
        <taxon>Fungi</taxon>
        <taxon>Dikarya</taxon>
        <taxon>Ascomycota</taxon>
        <taxon>Pezizomycotina</taxon>
        <taxon>Dothideomycetes</taxon>
        <taxon>Pleosporomycetidae</taxon>
        <taxon>Pleosporales</taxon>
        <taxon>Massarineae</taxon>
        <taxon>Didymosphaeriaceae</taxon>
        <taxon>Paraphaeosphaeria</taxon>
    </lineage>
</organism>
<evidence type="ECO:0000259" key="3">
    <source>
        <dbReference type="SMART" id="SM01117"/>
    </source>
</evidence>
<dbReference type="InterPro" id="IPR050577">
    <property type="entry name" value="MAPR/NEUFC/NENF-like"/>
</dbReference>
<dbReference type="PANTHER" id="PTHR10281">
    <property type="entry name" value="MEMBRANE-ASSOCIATED PROGESTERONE RECEPTOR COMPONENT-RELATED"/>
    <property type="match status" value="1"/>
</dbReference>
<dbReference type="STRING" id="1460663.A0A177CRX7"/>
<dbReference type="GO" id="GO:0020037">
    <property type="term" value="F:heme binding"/>
    <property type="evidence" value="ECO:0007669"/>
    <property type="project" value="UniProtKB-ARBA"/>
</dbReference>
<dbReference type="GO" id="GO:0016020">
    <property type="term" value="C:membrane"/>
    <property type="evidence" value="ECO:0007669"/>
    <property type="project" value="TreeGrafter"/>
</dbReference>
<dbReference type="Proteomes" id="UP000077069">
    <property type="component" value="Unassembled WGS sequence"/>
</dbReference>
<evidence type="ECO:0000256" key="1">
    <source>
        <dbReference type="ARBA" id="ARBA00038357"/>
    </source>
</evidence>
<evidence type="ECO:0000313" key="4">
    <source>
        <dbReference type="EMBL" id="OAG09951.1"/>
    </source>
</evidence>
<dbReference type="OrthoDB" id="899at2759"/>
<dbReference type="EMBL" id="KV441549">
    <property type="protein sequence ID" value="OAG09951.1"/>
    <property type="molecule type" value="Genomic_DNA"/>
</dbReference>
<reference evidence="4 5" key="1">
    <citation type="submission" date="2016-05" db="EMBL/GenBank/DDBJ databases">
        <title>Comparative analysis of secretome profiles of manganese(II)-oxidizing ascomycete fungi.</title>
        <authorList>
            <consortium name="DOE Joint Genome Institute"/>
            <person name="Zeiner C.A."/>
            <person name="Purvine S.O."/>
            <person name="Zink E.M."/>
            <person name="Wu S."/>
            <person name="Pasa-Tolic L."/>
            <person name="Chaput D.L."/>
            <person name="Haridas S."/>
            <person name="Grigoriev I.V."/>
            <person name="Santelli C.M."/>
            <person name="Hansel C.M."/>
        </authorList>
    </citation>
    <scope>NUCLEOTIDE SEQUENCE [LARGE SCALE GENOMIC DNA]</scope>
    <source>
        <strain evidence="4 5">AP3s5-JAC2a</strain>
    </source>
</reference>
<dbReference type="FunFam" id="3.10.120.10:FF:000003">
    <property type="entry name" value="membrane-associated progesterone receptor component 1"/>
    <property type="match status" value="1"/>
</dbReference>
<dbReference type="SMART" id="SM01117">
    <property type="entry name" value="Cyt-b5"/>
    <property type="match status" value="1"/>
</dbReference>
<dbReference type="Gene3D" id="3.10.120.10">
    <property type="entry name" value="Cytochrome b5-like heme/steroid binding domain"/>
    <property type="match status" value="1"/>
</dbReference>
<dbReference type="InParanoid" id="A0A177CRX7"/>